<feature type="compositionally biased region" description="Basic and acidic residues" evidence="1">
    <location>
        <begin position="117"/>
        <end position="130"/>
    </location>
</feature>
<feature type="compositionally biased region" description="Basic and acidic residues" evidence="1">
    <location>
        <begin position="137"/>
        <end position="147"/>
    </location>
</feature>
<protein>
    <submittedName>
        <fullName evidence="2">Uncharacterized protein</fullName>
    </submittedName>
</protein>
<feature type="region of interest" description="Disordered" evidence="1">
    <location>
        <begin position="117"/>
        <end position="147"/>
    </location>
</feature>
<organism evidence="2 3">
    <name type="scientific">Triparma verrucosa</name>
    <dbReference type="NCBI Taxonomy" id="1606542"/>
    <lineage>
        <taxon>Eukaryota</taxon>
        <taxon>Sar</taxon>
        <taxon>Stramenopiles</taxon>
        <taxon>Ochrophyta</taxon>
        <taxon>Bolidophyceae</taxon>
        <taxon>Parmales</taxon>
        <taxon>Triparmaceae</taxon>
        <taxon>Triparma</taxon>
    </lineage>
</organism>
<comment type="caution">
    <text evidence="2">The sequence shown here is derived from an EMBL/GenBank/DDBJ whole genome shotgun (WGS) entry which is preliminary data.</text>
</comment>
<feature type="compositionally biased region" description="Low complexity" evidence="1">
    <location>
        <begin position="15"/>
        <end position="25"/>
    </location>
</feature>
<gene>
    <name evidence="2" type="ORF">TrVE_jg2478</name>
</gene>
<evidence type="ECO:0000256" key="1">
    <source>
        <dbReference type="SAM" id="MobiDB-lite"/>
    </source>
</evidence>
<evidence type="ECO:0000313" key="3">
    <source>
        <dbReference type="Proteomes" id="UP001165160"/>
    </source>
</evidence>
<sequence>MNDSWGNHIDTHAPGLGSSSSSELSSDGGIITLEYNANERWTSTSTQKMITGLGSSLRPRTKSSEVPLPTSHVRRTPSELAFLQETSRTQTKDSNMLNLIVGSMLGADPELARSMIRKREESNKSVKEMEREEEEDKEKVELFDMEW</sequence>
<dbReference type="Proteomes" id="UP001165160">
    <property type="component" value="Unassembled WGS sequence"/>
</dbReference>
<dbReference type="AlphaFoldDB" id="A0A9W7EXG3"/>
<accession>A0A9W7EXG3</accession>
<name>A0A9W7EXG3_9STRA</name>
<keyword evidence="3" id="KW-1185">Reference proteome</keyword>
<proteinExistence type="predicted"/>
<dbReference type="EMBL" id="BRXX01000167">
    <property type="protein sequence ID" value="GMH95373.1"/>
    <property type="molecule type" value="Genomic_DNA"/>
</dbReference>
<reference evidence="3" key="1">
    <citation type="journal article" date="2023" name="Commun. Biol.">
        <title>Genome analysis of Parmales, the sister group of diatoms, reveals the evolutionary specialization of diatoms from phago-mixotrophs to photoautotrophs.</title>
        <authorList>
            <person name="Ban H."/>
            <person name="Sato S."/>
            <person name="Yoshikawa S."/>
            <person name="Yamada K."/>
            <person name="Nakamura Y."/>
            <person name="Ichinomiya M."/>
            <person name="Sato N."/>
            <person name="Blanc-Mathieu R."/>
            <person name="Endo H."/>
            <person name="Kuwata A."/>
            <person name="Ogata H."/>
        </authorList>
    </citation>
    <scope>NUCLEOTIDE SEQUENCE [LARGE SCALE GENOMIC DNA]</scope>
    <source>
        <strain evidence="3">NIES 3699</strain>
    </source>
</reference>
<evidence type="ECO:0000313" key="2">
    <source>
        <dbReference type="EMBL" id="GMH95373.1"/>
    </source>
</evidence>
<feature type="region of interest" description="Disordered" evidence="1">
    <location>
        <begin position="52"/>
        <end position="72"/>
    </location>
</feature>
<feature type="region of interest" description="Disordered" evidence="1">
    <location>
        <begin position="1"/>
        <end position="25"/>
    </location>
</feature>